<proteinExistence type="predicted"/>
<feature type="non-terminal residue" evidence="1">
    <location>
        <position position="127"/>
    </location>
</feature>
<keyword evidence="2" id="KW-1185">Reference proteome</keyword>
<accession>A0ABW8XPT0</accession>
<protein>
    <submittedName>
        <fullName evidence="1">Uncharacterized protein</fullName>
    </submittedName>
</protein>
<organism evidence="1 2">
    <name type="scientific">Tolypothrix campylonemoides VB511288_2</name>
    <dbReference type="NCBI Taxonomy" id="3232311"/>
    <lineage>
        <taxon>Bacteria</taxon>
        <taxon>Bacillati</taxon>
        <taxon>Cyanobacteriota</taxon>
        <taxon>Cyanophyceae</taxon>
        <taxon>Nostocales</taxon>
        <taxon>Tolypothrichaceae</taxon>
        <taxon>Tolypothrix</taxon>
    </lineage>
</organism>
<dbReference type="EMBL" id="JBFPMW010000029">
    <property type="protein sequence ID" value="MFL9823233.1"/>
    <property type="molecule type" value="Genomic_DNA"/>
</dbReference>
<reference evidence="1 2" key="1">
    <citation type="submission" date="2024-07" db="EMBL/GenBank/DDBJ databases">
        <authorList>
            <person name="Tripathy S."/>
        </authorList>
    </citation>
    <scope>NUCLEOTIDE SEQUENCE [LARGE SCALE GENOMIC DNA]</scope>
    <source>
        <strain evidence="1 2">VB511288_2</strain>
    </source>
</reference>
<evidence type="ECO:0000313" key="1">
    <source>
        <dbReference type="EMBL" id="MFL9823233.1"/>
    </source>
</evidence>
<name>A0ABW8XPT0_9CYAN</name>
<comment type="caution">
    <text evidence="1">The sequence shown here is derived from an EMBL/GenBank/DDBJ whole genome shotgun (WGS) entry which is preliminary data.</text>
</comment>
<dbReference type="RefSeq" id="WP_408104066.1">
    <property type="nucleotide sequence ID" value="NZ_JBFPMW010000029.1"/>
</dbReference>
<sequence length="127" mass="14252">MNKVNHSSSSKVNESKAEQELKEIKITGYGATVTVVNNALQNICNHQLPATHQLLADFSFHSEQVFIQLNTKSEKFLLLPTQSHKITASSRVRQGRVITESAPMLWEEVAQMLSISRKVCITHTDFS</sequence>
<gene>
    <name evidence="1" type="ORF">AB0756_40025</name>
</gene>
<dbReference type="Proteomes" id="UP001629223">
    <property type="component" value="Unassembled WGS sequence"/>
</dbReference>
<evidence type="ECO:0000313" key="2">
    <source>
        <dbReference type="Proteomes" id="UP001629223"/>
    </source>
</evidence>